<dbReference type="KEGG" id="asla:NCTC11923_01795"/>
<evidence type="ECO:0000256" key="1">
    <source>
        <dbReference type="ARBA" id="ARBA00022679"/>
    </source>
</evidence>
<dbReference type="EC" id="2.1.1.-" evidence="3"/>
<dbReference type="EMBL" id="LR134363">
    <property type="protein sequence ID" value="VEG75141.1"/>
    <property type="molecule type" value="Genomic_DNA"/>
</dbReference>
<dbReference type="Proteomes" id="UP000276899">
    <property type="component" value="Chromosome"/>
</dbReference>
<name>A0A3S4WKY9_9ACTO</name>
<dbReference type="InterPro" id="IPR029063">
    <property type="entry name" value="SAM-dependent_MTases_sf"/>
</dbReference>
<feature type="domain" description="Methyltransferase type 11" evidence="2">
    <location>
        <begin position="54"/>
        <end position="152"/>
    </location>
</feature>
<dbReference type="CDD" id="cd02440">
    <property type="entry name" value="AdoMet_MTases"/>
    <property type="match status" value="1"/>
</dbReference>
<sequence>MSPALPKAPAHSQFSRPSSSLIGRLLLTAMNQGHQPLHAWGLKRLVLRPSDRVLDVGCGGGAAIKRILRETRREVAGVDHSPAAVDTALRANRAAAASGRLRVVEASVEDLPFRDGFFDAVTAFETTYFWPDIAAGMAEIRRVLPPGGRLLIANEYATRSDAGHWADRLEMTIPDGDHLAGMARQVGFSQVDWDHHPRRSWLRLVAIA</sequence>
<dbReference type="Pfam" id="PF08241">
    <property type="entry name" value="Methyltransf_11"/>
    <property type="match status" value="1"/>
</dbReference>
<organism evidence="3 4">
    <name type="scientific">Actinomyces slackii</name>
    <dbReference type="NCBI Taxonomy" id="52774"/>
    <lineage>
        <taxon>Bacteria</taxon>
        <taxon>Bacillati</taxon>
        <taxon>Actinomycetota</taxon>
        <taxon>Actinomycetes</taxon>
        <taxon>Actinomycetales</taxon>
        <taxon>Actinomycetaceae</taxon>
        <taxon>Actinomyces</taxon>
    </lineage>
</organism>
<dbReference type="PANTHER" id="PTHR44068">
    <property type="entry name" value="ZGC:194242"/>
    <property type="match status" value="1"/>
</dbReference>
<dbReference type="InterPro" id="IPR050447">
    <property type="entry name" value="Erg6_SMT_methyltransf"/>
</dbReference>
<dbReference type="STRING" id="1278298.GCA_000428685_00804"/>
<dbReference type="Gene3D" id="3.40.50.150">
    <property type="entry name" value="Vaccinia Virus protein VP39"/>
    <property type="match status" value="1"/>
</dbReference>
<dbReference type="GO" id="GO:0032259">
    <property type="term" value="P:methylation"/>
    <property type="evidence" value="ECO:0007669"/>
    <property type="project" value="UniProtKB-KW"/>
</dbReference>
<evidence type="ECO:0000313" key="4">
    <source>
        <dbReference type="Proteomes" id="UP000276899"/>
    </source>
</evidence>
<gene>
    <name evidence="3" type="primary">rebM_1</name>
    <name evidence="3" type="ORF">NCTC11923_01795</name>
</gene>
<reference evidence="3 4" key="1">
    <citation type="submission" date="2018-12" db="EMBL/GenBank/DDBJ databases">
        <authorList>
            <consortium name="Pathogen Informatics"/>
        </authorList>
    </citation>
    <scope>NUCLEOTIDE SEQUENCE [LARGE SCALE GENOMIC DNA]</scope>
    <source>
        <strain evidence="3 4">NCTC11923</strain>
    </source>
</reference>
<dbReference type="GO" id="GO:0016126">
    <property type="term" value="P:sterol biosynthetic process"/>
    <property type="evidence" value="ECO:0007669"/>
    <property type="project" value="TreeGrafter"/>
</dbReference>
<keyword evidence="1 3" id="KW-0808">Transferase</keyword>
<protein>
    <submittedName>
        <fullName evidence="3">Rebeccamycin O-methyltransferase</fullName>
        <ecNumber evidence="3">2.1.1.-</ecNumber>
    </submittedName>
</protein>
<dbReference type="GO" id="GO:0003838">
    <property type="term" value="F:sterol 24-C-methyltransferase activity"/>
    <property type="evidence" value="ECO:0007669"/>
    <property type="project" value="TreeGrafter"/>
</dbReference>
<dbReference type="AlphaFoldDB" id="A0A3S4WKY9"/>
<proteinExistence type="predicted"/>
<keyword evidence="3" id="KW-0489">Methyltransferase</keyword>
<accession>A0A3S4WKY9</accession>
<evidence type="ECO:0000259" key="2">
    <source>
        <dbReference type="Pfam" id="PF08241"/>
    </source>
</evidence>
<dbReference type="InterPro" id="IPR013216">
    <property type="entry name" value="Methyltransf_11"/>
</dbReference>
<dbReference type="PANTHER" id="PTHR44068:SF1">
    <property type="entry name" value="HYPOTHETICAL LOC100005854"/>
    <property type="match status" value="1"/>
</dbReference>
<keyword evidence="4" id="KW-1185">Reference proteome</keyword>
<dbReference type="SUPFAM" id="SSF53335">
    <property type="entry name" value="S-adenosyl-L-methionine-dependent methyltransferases"/>
    <property type="match status" value="1"/>
</dbReference>
<evidence type="ECO:0000313" key="3">
    <source>
        <dbReference type="EMBL" id="VEG75141.1"/>
    </source>
</evidence>